<dbReference type="Proteomes" id="UP000252107">
    <property type="component" value="Unassembled WGS sequence"/>
</dbReference>
<keyword evidence="3" id="KW-1185">Reference proteome</keyword>
<evidence type="ECO:0000256" key="1">
    <source>
        <dbReference type="SAM" id="Phobius"/>
    </source>
</evidence>
<comment type="caution">
    <text evidence="2">The sequence shown here is derived from an EMBL/GenBank/DDBJ whole genome shotgun (WGS) entry which is preliminary data.</text>
</comment>
<feature type="transmembrane region" description="Helical" evidence="1">
    <location>
        <begin position="143"/>
        <end position="166"/>
    </location>
</feature>
<feature type="transmembrane region" description="Helical" evidence="1">
    <location>
        <begin position="116"/>
        <end position="137"/>
    </location>
</feature>
<feature type="transmembrane region" description="Helical" evidence="1">
    <location>
        <begin position="21"/>
        <end position="42"/>
    </location>
</feature>
<accession>A0A367Q214</accession>
<sequence length="178" mass="19104">MFSAVAWVKLFGQSFNINSSLAFLSGSGLVLLGLATSIATLLAEAFGLPVSYKLILVGFGILSVLAAGYLLWLQKLSSSFAQSINSETVLNTQEQESRQDNLNSSQSNLEVLVSKLSSWAGFIATIILIGAWLGQLFGYHSPALLNALALALVASYIGGQTYLHYIGISRTRRKNKTV</sequence>
<protein>
    <submittedName>
        <fullName evidence="2">Uncharacterized protein</fullName>
    </submittedName>
</protein>
<keyword evidence="1" id="KW-1133">Transmembrane helix</keyword>
<evidence type="ECO:0000313" key="3">
    <source>
        <dbReference type="Proteomes" id="UP000252107"/>
    </source>
</evidence>
<organism evidence="2 3">
    <name type="scientific">Nostoc minutum NIES-26</name>
    <dbReference type="NCBI Taxonomy" id="1844469"/>
    <lineage>
        <taxon>Bacteria</taxon>
        <taxon>Bacillati</taxon>
        <taxon>Cyanobacteriota</taxon>
        <taxon>Cyanophyceae</taxon>
        <taxon>Nostocales</taxon>
        <taxon>Nostocaceae</taxon>
        <taxon>Nostoc</taxon>
    </lineage>
</organism>
<dbReference type="AlphaFoldDB" id="A0A367Q214"/>
<feature type="transmembrane region" description="Helical" evidence="1">
    <location>
        <begin position="54"/>
        <end position="73"/>
    </location>
</feature>
<gene>
    <name evidence="2" type="ORF">A6770_34345</name>
</gene>
<keyword evidence="1" id="KW-0812">Transmembrane</keyword>
<reference evidence="2" key="1">
    <citation type="submission" date="2016-04" db="EMBL/GenBank/DDBJ databases">
        <authorList>
            <person name="Tabuchi Yagui T.R."/>
        </authorList>
    </citation>
    <scope>NUCLEOTIDE SEQUENCE [LARGE SCALE GENOMIC DNA]</scope>
    <source>
        <strain evidence="2">NIES-26</strain>
    </source>
</reference>
<proteinExistence type="predicted"/>
<dbReference type="EMBL" id="LXQD01000359">
    <property type="protein sequence ID" value="RCJ17323.1"/>
    <property type="molecule type" value="Genomic_DNA"/>
</dbReference>
<name>A0A367Q214_9NOSO</name>
<evidence type="ECO:0000313" key="2">
    <source>
        <dbReference type="EMBL" id="RCJ17323.1"/>
    </source>
</evidence>
<keyword evidence="1" id="KW-0472">Membrane</keyword>